<sequence length="523" mass="57482">MKTKNPFTWQRLLDDWRCRHTVRRWRRASRHRVRHNRLAARLRTLPYWHETGEFLYTVGFSVEYTALRAGRLALRLTGLLLHGLVDLLTALLRPLAESLPAPPGRGGQAGRLLGGVAVAAAAAGFWGLTRFVLAQPRLLLVAVNGETIGYAANEQVLDSAQAAATERIQNARAVLAAAGTPADAADWQLFPTYTLAITGDQPMTQTELVNALLQASGGELVQATAVYLDGELRFVTDEGDHLRSYLQSLLAPYSDVYDPNQQVSFAHGLTLSDGLFLTESVQSYADVLAQLQADGEALQVSTIERRSYTEAIPYETVTEESAEYAYGETVVVQAGSDGLREVTQDVVSINGVRTELRTVAVQTLQEPVTERIVTGTRLKDWMYGEAGGNEFIWPVPQYRQVSRWMGGGHTGTDIAAPAGTPIIASASGTVTTVHFWNGIVTQGDYNSYGNYVVIDHENGYRTLYGHMTYFIVGQGEHVEQGQVIGYVGETGYAFGAHLHYEMFGPNGRFNAHTVFPNAPRWNF</sequence>
<keyword evidence="2" id="KW-1133">Transmembrane helix</keyword>
<feature type="domain" description="G5" evidence="3">
    <location>
        <begin position="297"/>
        <end position="378"/>
    </location>
</feature>
<dbReference type="Pfam" id="PF01551">
    <property type="entry name" value="Peptidase_M23"/>
    <property type="match status" value="1"/>
</dbReference>
<dbReference type="SMART" id="SM01208">
    <property type="entry name" value="G5"/>
    <property type="match status" value="1"/>
</dbReference>
<evidence type="ECO:0000256" key="2">
    <source>
        <dbReference type="SAM" id="Phobius"/>
    </source>
</evidence>
<dbReference type="InterPro" id="IPR011098">
    <property type="entry name" value="G5_dom"/>
</dbReference>
<dbReference type="Gene3D" id="2.70.70.10">
    <property type="entry name" value="Glucose Permease (Domain IIA)"/>
    <property type="match status" value="1"/>
</dbReference>
<evidence type="ECO:0000259" key="3">
    <source>
        <dbReference type="PROSITE" id="PS51109"/>
    </source>
</evidence>
<dbReference type="InterPro" id="IPR050570">
    <property type="entry name" value="Cell_wall_metabolism_enzyme"/>
</dbReference>
<gene>
    <name evidence="4" type="ORF">H9945_07315</name>
</gene>
<dbReference type="InterPro" id="IPR016047">
    <property type="entry name" value="M23ase_b-sheet_dom"/>
</dbReference>
<dbReference type="EMBL" id="DWYG01000122">
    <property type="protein sequence ID" value="HJB42291.1"/>
    <property type="molecule type" value="Genomic_DNA"/>
</dbReference>
<evidence type="ECO:0000313" key="4">
    <source>
        <dbReference type="EMBL" id="HJB42291.1"/>
    </source>
</evidence>
<dbReference type="PANTHER" id="PTHR21666:SF270">
    <property type="entry name" value="MUREIN HYDROLASE ACTIVATOR ENVC"/>
    <property type="match status" value="1"/>
</dbReference>
<dbReference type="SUPFAM" id="SSF51261">
    <property type="entry name" value="Duplicated hybrid motif"/>
    <property type="match status" value="1"/>
</dbReference>
<dbReference type="PANTHER" id="PTHR21666">
    <property type="entry name" value="PEPTIDASE-RELATED"/>
    <property type="match status" value="1"/>
</dbReference>
<proteinExistence type="predicted"/>
<reference evidence="4" key="2">
    <citation type="submission" date="2021-04" db="EMBL/GenBank/DDBJ databases">
        <authorList>
            <person name="Gilroy R."/>
        </authorList>
    </citation>
    <scope>NUCLEOTIDE SEQUENCE</scope>
    <source>
        <strain evidence="4">ChiBcec8-13705</strain>
    </source>
</reference>
<dbReference type="Pfam" id="PF07501">
    <property type="entry name" value="G5"/>
    <property type="match status" value="1"/>
</dbReference>
<keyword evidence="1" id="KW-0732">Signal</keyword>
<dbReference type="AlphaFoldDB" id="A0A9D2S3U9"/>
<evidence type="ECO:0000256" key="1">
    <source>
        <dbReference type="ARBA" id="ARBA00022729"/>
    </source>
</evidence>
<protein>
    <submittedName>
        <fullName evidence="4">Peptidoglycan DD-metalloendopeptidase family protein</fullName>
    </submittedName>
</protein>
<accession>A0A9D2S3U9</accession>
<feature type="transmembrane region" description="Helical" evidence="2">
    <location>
        <begin position="112"/>
        <end position="133"/>
    </location>
</feature>
<reference evidence="4" key="1">
    <citation type="journal article" date="2021" name="PeerJ">
        <title>Extensive microbial diversity within the chicken gut microbiome revealed by metagenomics and culture.</title>
        <authorList>
            <person name="Gilroy R."/>
            <person name="Ravi A."/>
            <person name="Getino M."/>
            <person name="Pursley I."/>
            <person name="Horton D.L."/>
            <person name="Alikhan N.F."/>
            <person name="Baker D."/>
            <person name="Gharbi K."/>
            <person name="Hall N."/>
            <person name="Watson M."/>
            <person name="Adriaenssens E.M."/>
            <person name="Foster-Nyarko E."/>
            <person name="Jarju S."/>
            <person name="Secka A."/>
            <person name="Antonio M."/>
            <person name="Oren A."/>
            <person name="Chaudhuri R.R."/>
            <person name="La Ragione R."/>
            <person name="Hildebrand F."/>
            <person name="Pallen M.J."/>
        </authorList>
    </citation>
    <scope>NUCLEOTIDE SEQUENCE</scope>
    <source>
        <strain evidence="4">ChiBcec8-13705</strain>
    </source>
</reference>
<dbReference type="Gene3D" id="2.20.230.10">
    <property type="entry name" value="Resuscitation-promoting factor rpfb"/>
    <property type="match status" value="1"/>
</dbReference>
<dbReference type="CDD" id="cd12797">
    <property type="entry name" value="M23_peptidase"/>
    <property type="match status" value="1"/>
</dbReference>
<dbReference type="PROSITE" id="PS51109">
    <property type="entry name" value="G5"/>
    <property type="match status" value="1"/>
</dbReference>
<organism evidence="4 5">
    <name type="scientific">Candidatus Gemmiger avicola</name>
    <dbReference type="NCBI Taxonomy" id="2838605"/>
    <lineage>
        <taxon>Bacteria</taxon>
        <taxon>Bacillati</taxon>
        <taxon>Bacillota</taxon>
        <taxon>Clostridia</taxon>
        <taxon>Eubacteriales</taxon>
        <taxon>Gemmiger</taxon>
    </lineage>
</organism>
<dbReference type="GO" id="GO:0004222">
    <property type="term" value="F:metalloendopeptidase activity"/>
    <property type="evidence" value="ECO:0007669"/>
    <property type="project" value="TreeGrafter"/>
</dbReference>
<dbReference type="Proteomes" id="UP000886803">
    <property type="component" value="Unassembled WGS sequence"/>
</dbReference>
<comment type="caution">
    <text evidence="4">The sequence shown here is derived from an EMBL/GenBank/DDBJ whole genome shotgun (WGS) entry which is preliminary data.</text>
</comment>
<evidence type="ECO:0000313" key="5">
    <source>
        <dbReference type="Proteomes" id="UP000886803"/>
    </source>
</evidence>
<name>A0A9D2S3U9_9FIRM</name>
<dbReference type="InterPro" id="IPR011055">
    <property type="entry name" value="Dup_hybrid_motif"/>
</dbReference>
<keyword evidence="2" id="KW-0812">Transmembrane</keyword>
<keyword evidence="2" id="KW-0472">Membrane</keyword>